<evidence type="ECO:0000313" key="7">
    <source>
        <dbReference type="FlyBase" id="FBgn0259951"/>
    </source>
</evidence>
<dbReference type="GO" id="GO:0030414">
    <property type="term" value="F:peptidase inhibitor activity"/>
    <property type="evidence" value="ECO:0000255"/>
    <property type="project" value="FlyBase"/>
</dbReference>
<evidence type="ECO:0000313" key="8">
    <source>
        <dbReference type="Proteomes" id="UP000000803"/>
    </source>
</evidence>
<reference evidence="5" key="13">
    <citation type="journal article" date="2015" name="Genome Res.">
        <title>The Release 6 reference sequence of the Drosophila melanogaster genome.</title>
        <authorList>
            <person name="Hoskins R.A."/>
            <person name="Carlson J.W."/>
            <person name="Wan K.H."/>
            <person name="Park S."/>
            <person name="Mendez I."/>
            <person name="Galle S.E."/>
            <person name="Booth B.W."/>
            <person name="Pfeiffer B.D."/>
            <person name="George R.A."/>
            <person name="Svirskas R."/>
            <person name="Krzywinski M."/>
            <person name="Schein J."/>
            <person name="Accardo M.C."/>
            <person name="Damia E."/>
            <person name="Messina G."/>
            <person name="Mendez-Lago M."/>
            <person name="de Pablos B."/>
            <person name="Demakova O.V."/>
            <person name="Andreyeva E.N."/>
            <person name="Boldyreva L.V."/>
            <person name="Marra M."/>
            <person name="Carvalho A.B."/>
            <person name="Dimitri P."/>
            <person name="Villasante A."/>
            <person name="Zhimulev I.F."/>
            <person name="Rubin G.M."/>
            <person name="Karpen G.H."/>
            <person name="Celniker S.E."/>
        </authorList>
    </citation>
    <scope>NUCLEOTIDE SEQUENCE</scope>
</reference>
<dbReference type="InterPro" id="IPR020901">
    <property type="entry name" value="Prtase_inh_Kunz-CS"/>
</dbReference>
<reference evidence="5 8" key="8">
    <citation type="journal article" date="2007" name="Science">
        <title>The Release 5.1 annotation of Drosophila melanogaster heterochromatin.</title>
        <authorList>
            <person name="Smith C.D."/>
            <person name="Shu S."/>
            <person name="Mungall C.J."/>
            <person name="Karpen G.H."/>
        </authorList>
    </citation>
    <scope>NUCLEOTIDE SEQUENCE [LARGE SCALE GENOMIC DNA]</scope>
    <source>
        <strain evidence="8">Berkeley</strain>
    </source>
</reference>
<dbReference type="DNASU" id="8673984"/>
<feature type="chain" id="PRO_5015087501" evidence="1">
    <location>
        <begin position="18"/>
        <end position="121"/>
    </location>
</feature>
<dbReference type="HOGENOM" id="CLU_2040487_0_0_1"/>
<dbReference type="GO" id="GO:0004867">
    <property type="term" value="F:serine-type endopeptidase inhibitor activity"/>
    <property type="evidence" value="ECO:0007669"/>
    <property type="project" value="InterPro"/>
</dbReference>
<dbReference type="SMR" id="B9EQU3"/>
<dbReference type="ExpressionAtlas" id="B9EQU3">
    <property type="expression patterns" value="baseline and differential"/>
</dbReference>
<reference evidence="5 8" key="5">
    <citation type="journal article" date="2002" name="Genome Biol.">
        <title>Heterochromatic sequences in a Drosophila whole-genome shotgun assembly.</title>
        <authorList>
            <person name="Hoskins R.A."/>
            <person name="Smith C.D."/>
            <person name="Carlson J.W."/>
            <person name="Carvalho A.B."/>
            <person name="Halpern A."/>
            <person name="Kaminker J.S."/>
            <person name="Kennedy C."/>
            <person name="Mungall C.J."/>
            <person name="Sullivan B.A."/>
            <person name="Sutton G.G."/>
            <person name="Yasuhara J.C."/>
            <person name="Wakimoto B.T."/>
            <person name="Myers E.W."/>
            <person name="Celniker S.E."/>
            <person name="Rubin G.M."/>
            <person name="Karpen G.H."/>
        </authorList>
    </citation>
    <scope>NUCLEOTIDE SEQUENCE [LARGE SCALE GENOMIC DNA]</scope>
    <source>
        <strain evidence="8">Berkeley</strain>
    </source>
</reference>
<evidence type="ECO:0000313" key="4">
    <source>
        <dbReference type="EMBL" id="ACX53663.1"/>
    </source>
</evidence>
<dbReference type="CTD" id="8673984"/>
<dbReference type="InParanoid" id="B9EQU3"/>
<dbReference type="GO" id="GO:0045861">
    <property type="term" value="P:negative regulation of proteolysis"/>
    <property type="evidence" value="ECO:0000255"/>
    <property type="project" value="FlyBase"/>
</dbReference>
<reference evidence="3" key="10">
    <citation type="submission" date="2009-01" db="EMBL/GenBank/DDBJ databases">
        <authorList>
            <person name="Carlson J."/>
            <person name="Booth B."/>
            <person name="Frise E."/>
            <person name="Sandler J."/>
            <person name="Wan K."/>
            <person name="Yu C."/>
            <person name="Celniker S."/>
        </authorList>
    </citation>
    <scope>NUCLEOTIDE SEQUENCE</scope>
</reference>
<protein>
    <submittedName>
        <fullName evidence="6">GEO10356p1</fullName>
    </submittedName>
    <submittedName>
        <fullName evidence="3">MIP01406p</fullName>
    </submittedName>
    <submittedName>
        <fullName evidence="4">MIP10950p</fullName>
    </submittedName>
    <submittedName>
        <fullName evidence="5">Seminal fluid protein 24Ba</fullName>
    </submittedName>
</protein>
<gene>
    <name evidence="5 7" type="primary">Sfp24Ba</name>
    <name evidence="5" type="synonym">Dmel\CG42461</name>
    <name evidence="5" type="synonym">SFP24BA</name>
    <name evidence="3" type="synonym">Sfp24Ba-RA</name>
    <name evidence="7" type="ORF">CG42461</name>
    <name evidence="5" type="ORF">Dmel_CG42461</name>
</gene>
<reference evidence="5" key="12">
    <citation type="journal article" date="2015" name="G3 (Bethesda)">
        <title>Gene Model Annotations for Drosophila melanogaster: The Rule-Benders.</title>
        <authorList>
            <consortium name="FlyBase Consortium"/>
            <person name="Crosby M.A."/>
            <person name="Gramates L.S."/>
            <person name="Dos Santos G."/>
            <person name="Matthews B.B."/>
            <person name="St Pierre S.E."/>
            <person name="Zhou P."/>
            <person name="Schroeder A.J."/>
            <person name="Falls K."/>
            <person name="Emmert D.B."/>
            <person name="Russo S.M."/>
            <person name="Gelbart W.M."/>
            <person name="null"/>
        </authorList>
    </citation>
    <scope>NUCLEOTIDE SEQUENCE</scope>
</reference>
<evidence type="ECO:0000256" key="1">
    <source>
        <dbReference type="SAM" id="SignalP"/>
    </source>
</evidence>
<dbReference type="SUPFAM" id="SSF57362">
    <property type="entry name" value="BPTI-like"/>
    <property type="match status" value="1"/>
</dbReference>
<dbReference type="GO" id="GO:0005615">
    <property type="term" value="C:extracellular space"/>
    <property type="evidence" value="ECO:0007005"/>
    <property type="project" value="FlyBase"/>
</dbReference>
<sequence>METKFVVITFLISYVLAQSNADCGNKPIVDGNCDQIIKGFTFATEENRCKKFRAKGCTVGGNYFRAKDECELKCKGYINWGIESFGNGDWEESEIEDYWNNGSEESEVESISNRGSKKRTL</sequence>
<organism evidence="3">
    <name type="scientific">Drosophila melanogaster</name>
    <name type="common">Fruit fly</name>
    <dbReference type="NCBI Taxonomy" id="7227"/>
    <lineage>
        <taxon>Eukaryota</taxon>
        <taxon>Metazoa</taxon>
        <taxon>Ecdysozoa</taxon>
        <taxon>Arthropoda</taxon>
        <taxon>Hexapoda</taxon>
        <taxon>Insecta</taxon>
        <taxon>Pterygota</taxon>
        <taxon>Neoptera</taxon>
        <taxon>Endopterygota</taxon>
        <taxon>Diptera</taxon>
        <taxon>Brachycera</taxon>
        <taxon>Muscomorpha</taxon>
        <taxon>Ephydroidea</taxon>
        <taxon>Drosophilidae</taxon>
        <taxon>Drosophila</taxon>
        <taxon>Sophophora</taxon>
    </lineage>
</organism>
<dbReference type="PROSITE" id="PS00280">
    <property type="entry name" value="BPTI_KUNITZ_1"/>
    <property type="match status" value="1"/>
</dbReference>
<feature type="domain" description="BPTI/Kunitz inhibitor" evidence="2">
    <location>
        <begin position="23"/>
        <end position="74"/>
    </location>
</feature>
<reference evidence="8" key="4">
    <citation type="journal article" date="2002" name="Genome Biol.">
        <title>The transposable elements of the Drosophila melanogaster euchromatin: a genomics perspective.</title>
        <authorList>
            <person name="Kaminker J.S."/>
            <person name="Bergman C.M."/>
            <person name="Kronmiller B."/>
            <person name="Carlson J."/>
            <person name="Svirskas R."/>
            <person name="Patel S."/>
            <person name="Frise E."/>
            <person name="Wheeler D.A."/>
            <person name="Lewis S.E."/>
            <person name="Rubin G.M."/>
            <person name="Ashburner M."/>
            <person name="Celniker S.E."/>
        </authorList>
    </citation>
    <scope>NUCLEOTIDE SEQUENCE [LARGE SCALE GENOMIC DNA]</scope>
    <source>
        <strain evidence="8">Berkeley</strain>
    </source>
</reference>
<dbReference type="FunFam" id="4.10.410.10:FF:000070">
    <property type="entry name" value="Seminal fluid protein 24Bc"/>
    <property type="match status" value="1"/>
</dbReference>
<dbReference type="EMBL" id="AE014134">
    <property type="protein sequence ID" value="ACZ94150.1"/>
    <property type="molecule type" value="Genomic_DNA"/>
</dbReference>
<dbReference type="InterPro" id="IPR036880">
    <property type="entry name" value="Kunitz_BPTI_sf"/>
</dbReference>
<reference evidence="5 8" key="9">
    <citation type="journal article" date="2007" name="Science">
        <title>Sequence finishing and mapping of Drosophila melanogaster heterochromatin.</title>
        <authorList>
            <person name="Hoskins R.A."/>
            <person name="Carlson J.W."/>
            <person name="Kennedy C."/>
            <person name="Acevedo D."/>
            <person name="Evans-Holm M."/>
            <person name="Frise E."/>
            <person name="Wan K.H."/>
            <person name="Park S."/>
            <person name="Mendez-Lago M."/>
            <person name="Rossi F."/>
            <person name="Villasante A."/>
            <person name="Dimitri P."/>
            <person name="Karpen G.H."/>
            <person name="Celniker S.E."/>
        </authorList>
    </citation>
    <scope>NUCLEOTIDE SEQUENCE [LARGE SCALE GENOMIC DNA]</scope>
    <source>
        <strain evidence="8">Berkeley</strain>
    </source>
</reference>
<dbReference type="Pfam" id="PF00014">
    <property type="entry name" value="Kunitz_BPTI"/>
    <property type="match status" value="1"/>
</dbReference>
<reference evidence="5" key="7">
    <citation type="submission" date="2006-08" db="EMBL/GenBank/DDBJ databases">
        <authorList>
            <person name="Celniker S."/>
            <person name="Carlson J."/>
            <person name="Wan K."/>
            <person name="Frise E."/>
            <person name="Hoskins R."/>
            <person name="Park S."/>
            <person name="Svirskas R."/>
            <person name="Rubin G."/>
        </authorList>
    </citation>
    <scope>NUCLEOTIDE SEQUENCE</scope>
</reference>
<dbReference type="RefSeq" id="NP_001162859.1">
    <property type="nucleotide sequence ID" value="NM_001169388.2"/>
</dbReference>
<dbReference type="BioGRID-ORCS" id="8673984">
    <property type="hits" value="0 hits in 1 CRISPR screen"/>
</dbReference>
<dbReference type="FunCoup" id="B9EQU3">
    <property type="interactions" value="3"/>
</dbReference>
<dbReference type="PaxDb" id="7227-FBpp0289524"/>
<keyword evidence="8" id="KW-1185">Reference proteome</keyword>
<dbReference type="AGR" id="FB:FBgn0259951"/>
<dbReference type="EMBL" id="BT058018">
    <property type="protein sequence ID" value="ACM16735.1"/>
    <property type="molecule type" value="mRNA"/>
</dbReference>
<dbReference type="Proteomes" id="UP000000803">
    <property type="component" value="Chromosome 2L"/>
</dbReference>
<dbReference type="AlphaFoldDB" id="B9EQU3"/>
<dbReference type="KEGG" id="dme:Dmel_CG42461"/>
<evidence type="ECO:0000313" key="3">
    <source>
        <dbReference type="EMBL" id="ACM16735.1"/>
    </source>
</evidence>
<dbReference type="EMBL" id="KX531552">
    <property type="protein sequence ID" value="ANY27362.1"/>
    <property type="molecule type" value="mRNA"/>
</dbReference>
<reference evidence="6" key="14">
    <citation type="submission" date="2016-07" db="EMBL/GenBank/DDBJ databases">
        <authorList>
            <person name="Wan K."/>
            <person name="Booth B."/>
            <person name="Spirohn K."/>
            <person name="Hao T."/>
            <person name="Hu Y."/>
            <person name="Calderwood M."/>
            <person name="Hill D."/>
            <person name="Mohr S."/>
            <person name="Vidal M."/>
            <person name="Celniker S."/>
            <person name="Perrimon N."/>
        </authorList>
    </citation>
    <scope>NUCLEOTIDE SEQUENCE</scope>
</reference>
<dbReference type="Gene3D" id="4.10.410.10">
    <property type="entry name" value="Pancreatic trypsin inhibitor Kunitz domain"/>
    <property type="match status" value="1"/>
</dbReference>
<dbReference type="PROSITE" id="PS50279">
    <property type="entry name" value="BPTI_KUNITZ_2"/>
    <property type="match status" value="1"/>
</dbReference>
<dbReference type="Bgee" id="FBgn0259951">
    <property type="expression patterns" value="Expressed in spermatid in male reproductive gland and 14 other cell types or tissues"/>
</dbReference>
<dbReference type="OrthoDB" id="7838568at2759"/>
<evidence type="ECO:0000313" key="5">
    <source>
        <dbReference type="EMBL" id="ACZ94150.1"/>
    </source>
</evidence>
<reference evidence="5" key="11">
    <citation type="journal article" date="2015" name="G3 (Bethesda)">
        <title>Gene Model Annotations for Drosophila melanogaster: Impact of High-Throughput Data.</title>
        <authorList>
            <consortium name="FlyBase Consortium"/>
            <person name="Matthews B.B."/>
            <person name="Dos Santos G."/>
            <person name="Crosby M.A."/>
            <person name="Emmert D.B."/>
            <person name="St Pierre S.E."/>
            <person name="Gramates L.S."/>
            <person name="Zhou P."/>
            <person name="Schroeder A.J."/>
            <person name="Falls K."/>
            <person name="Strelets V."/>
            <person name="Russo S.M."/>
            <person name="Gelbart W.M."/>
            <person name="null"/>
        </authorList>
    </citation>
    <scope>NUCLEOTIDE SEQUENCE</scope>
</reference>
<feature type="signal peptide" evidence="1">
    <location>
        <begin position="1"/>
        <end position="17"/>
    </location>
</feature>
<reference evidence="5" key="15">
    <citation type="submission" date="2022-11" db="EMBL/GenBank/DDBJ databases">
        <title>Drosophila melanogaster release 4 sequence.</title>
        <authorList>
            <consortium name="Berkeley Drosophila Genome Project"/>
            <person name="Celniker S."/>
            <person name="Carlson J."/>
            <person name="Wan K."/>
            <person name="Pfeiffer B."/>
            <person name="Frise E."/>
            <person name="George R."/>
            <person name="Hoskins R."/>
            <person name="Stapleton M."/>
            <person name="Pacleb J."/>
            <person name="Park S."/>
            <person name="Svirskas R."/>
            <person name="Smith E."/>
            <person name="Yu C."/>
            <person name="Rubin G."/>
        </authorList>
    </citation>
    <scope>NUCLEOTIDE SEQUENCE</scope>
</reference>
<dbReference type="EMBL" id="BT099982">
    <property type="protein sequence ID" value="ACX53663.1"/>
    <property type="molecule type" value="mRNA"/>
</dbReference>
<reference evidence="8" key="3">
    <citation type="journal article" date="2002" name="Genome Biol.">
        <title>Annotation of the Drosophila melanogaster euchromatic genome: a systematic review.</title>
        <authorList>
            <person name="Misra S."/>
            <person name="Crosby M.A."/>
            <person name="Mungall C.J."/>
            <person name="Matthews B.B."/>
            <person name="Campbell K.S."/>
            <person name="Hradecky P."/>
            <person name="Huang Y."/>
            <person name="Kaminker J.S."/>
            <person name="Millburn G.H."/>
            <person name="Prochnik S.E."/>
            <person name="Smith C.D."/>
            <person name="Tupy J.L."/>
            <person name="Whitfied E.J."/>
            <person name="Bayraktaroglu L."/>
            <person name="Berman B.P."/>
            <person name="Bettencourt B.R."/>
            <person name="Celniker S.E."/>
            <person name="de Grey A.D."/>
            <person name="Drysdale R.A."/>
            <person name="Harris N.L."/>
            <person name="Richter J."/>
            <person name="Russo S."/>
            <person name="Schroeder A.J."/>
            <person name="Shu S.Q."/>
            <person name="Stapleton M."/>
            <person name="Yamada C."/>
            <person name="Ashburner M."/>
            <person name="Gelbart W.M."/>
            <person name="Rubin G.M."/>
            <person name="Lewis S.E."/>
        </authorList>
    </citation>
    <scope>GENOME REANNOTATION</scope>
    <source>
        <strain evidence="8">Berkeley</strain>
    </source>
</reference>
<dbReference type="FlyBase" id="FBgn0259951">
    <property type="gene designation" value="Sfp24Ba"/>
</dbReference>
<reference evidence="5" key="16">
    <citation type="submission" date="2022-11" db="EMBL/GenBank/DDBJ databases">
        <authorList>
            <consortium name="FlyBase"/>
        </authorList>
    </citation>
    <scope>NUCLEOTIDE SEQUENCE</scope>
</reference>
<name>B9EQU3_DROME</name>
<accession>B9EQU3</accession>
<dbReference type="GeneID" id="8673984"/>
<keyword evidence="1" id="KW-0732">Signal</keyword>
<evidence type="ECO:0000259" key="2">
    <source>
        <dbReference type="PROSITE" id="PS50279"/>
    </source>
</evidence>
<evidence type="ECO:0000313" key="6">
    <source>
        <dbReference type="EMBL" id="ANY27362.1"/>
    </source>
</evidence>
<reference evidence="5 8" key="6">
    <citation type="journal article" date="2005" name="PLoS Comput. Biol.">
        <title>Combined evidence annotation of transposable elements in genome sequences.</title>
        <authorList>
            <person name="Quesneville H."/>
            <person name="Bergman C.M."/>
            <person name="Andrieu O."/>
            <person name="Autard D."/>
            <person name="Nouaud D."/>
            <person name="Ashburner M."/>
            <person name="Anxolabehere D."/>
        </authorList>
    </citation>
    <scope>NUCLEOTIDE SEQUENCE [LARGE SCALE GENOMIC DNA]</scope>
    <source>
        <strain evidence="8">Berkeley</strain>
    </source>
</reference>
<reference evidence="8" key="2">
    <citation type="journal article" date="2002" name="Genome Biol.">
        <title>Finishing a whole-genome shotgun: release 3 of the Drosophila melanogaster euchromatic genome sequence.</title>
        <authorList>
            <person name="Celniker S.E."/>
            <person name="Wheeler D.A."/>
            <person name="Kronmiller B."/>
            <person name="Carlson J.W."/>
            <person name="Halpern A."/>
            <person name="Patel S."/>
            <person name="Adams M."/>
            <person name="Champe M."/>
            <person name="Dugan S.P."/>
            <person name="Frise E."/>
            <person name="Hodgson A."/>
            <person name="George R.A."/>
            <person name="Hoskins R.A."/>
            <person name="Laverty T."/>
            <person name="Muzny D.M."/>
            <person name="Nelson C.R."/>
            <person name="Pacleb J.M."/>
            <person name="Park S."/>
            <person name="Pfeiffer B.D."/>
            <person name="Richards S."/>
            <person name="Sodergren E.J."/>
            <person name="Svirskas R."/>
            <person name="Tabor P.E."/>
            <person name="Wan K."/>
            <person name="Stapleton M."/>
            <person name="Sutton G.G."/>
            <person name="Venter C."/>
            <person name="Weinstock G."/>
            <person name="Scherer S.E."/>
            <person name="Myers E.W."/>
            <person name="Gibbs R.A."/>
            <person name="Rubin G.M."/>
        </authorList>
    </citation>
    <scope>NUCLEOTIDE SEQUENCE [LARGE SCALE GENOMIC DNA]</scope>
    <source>
        <strain evidence="8">Berkeley</strain>
    </source>
</reference>
<dbReference type="GO" id="GO:0007320">
    <property type="term" value="P:insemination"/>
    <property type="evidence" value="ECO:0007007"/>
    <property type="project" value="FlyBase"/>
</dbReference>
<reference evidence="5 8" key="1">
    <citation type="journal article" date="2000" name="Science">
        <title>The genome sequence of Drosophila melanogaster.</title>
        <authorList>
            <person name="Adams M.D."/>
            <person name="Celniker S.E."/>
            <person name="Holt R.A."/>
            <person name="Evans C.A."/>
            <person name="Gocayne J.D."/>
            <person name="Amanatides P.G."/>
            <person name="Scherer S.E."/>
            <person name="Li P.W."/>
            <person name="Hoskins R.A."/>
            <person name="Galle R.F."/>
            <person name="George R.A."/>
            <person name="Lewis S.E."/>
            <person name="Richards S."/>
            <person name="Ashburner M."/>
            <person name="Henderson S.N."/>
            <person name="Sutton G.G."/>
            <person name="Wortman J.R."/>
            <person name="Yandell M.D."/>
            <person name="Zhang Q."/>
            <person name="Chen L.X."/>
            <person name="Brandon R.C."/>
            <person name="Rogers Y.H."/>
            <person name="Blazej R.G."/>
            <person name="Champe M."/>
            <person name="Pfeiffer B.D."/>
            <person name="Wan K.H."/>
            <person name="Doyle C."/>
            <person name="Baxter E.G."/>
            <person name="Helt G."/>
            <person name="Nelson C.R."/>
            <person name="Gabor G.L."/>
            <person name="Abril J.F."/>
            <person name="Agbayani A."/>
            <person name="An H.J."/>
            <person name="Andrews-Pfannkoch C."/>
            <person name="Baldwin D."/>
            <person name="Ballew R.M."/>
            <person name="Basu A."/>
            <person name="Baxendale J."/>
            <person name="Bayraktaroglu L."/>
            <person name="Beasley E.M."/>
            <person name="Beeson K.Y."/>
            <person name="Benos P.V."/>
            <person name="Berman B.P."/>
            <person name="Bhandari D."/>
            <person name="Bolshakov S."/>
            <person name="Borkova D."/>
            <person name="Botchan M.R."/>
            <person name="Bouck J."/>
            <person name="Brokstein P."/>
            <person name="Brottier P."/>
            <person name="Burtis K.C."/>
            <person name="Busam D.A."/>
            <person name="Butler H."/>
            <person name="Cadieu E."/>
            <person name="Center A."/>
            <person name="Chandra I."/>
            <person name="Cherry J.M."/>
            <person name="Cawley S."/>
            <person name="Dahlke C."/>
            <person name="Davenport L.B."/>
            <person name="Davies P."/>
            <person name="de Pablos B."/>
            <person name="Delcher A."/>
            <person name="Deng Z."/>
            <person name="Mays A.D."/>
            <person name="Dew I."/>
            <person name="Dietz S.M."/>
            <person name="Dodson K."/>
            <person name="Doup L.E."/>
            <person name="Downes M."/>
            <person name="Dugan-Rocha S."/>
            <person name="Dunkov B.C."/>
            <person name="Dunn P."/>
            <person name="Durbin K.J."/>
            <person name="Evangelista C.C."/>
            <person name="Ferraz C."/>
            <person name="Ferriera S."/>
            <person name="Fleischmann W."/>
            <person name="Fosler C."/>
            <person name="Gabrielian A.E."/>
            <person name="Garg N.S."/>
            <person name="Gelbart W.M."/>
            <person name="Glasser K."/>
            <person name="Glodek A."/>
            <person name="Gong F."/>
            <person name="Gorrell J.H."/>
            <person name="Gu Z."/>
            <person name="Guan P."/>
            <person name="Harris M."/>
            <person name="Harris N.L."/>
            <person name="Harvey D."/>
            <person name="Heiman T.J."/>
            <person name="Hernandez J.R."/>
            <person name="Houck J."/>
            <person name="Hostin D."/>
            <person name="Houston K.A."/>
            <person name="Howland T.J."/>
            <person name="Wei M.H."/>
            <person name="Ibegwam C."/>
            <person name="Jalali M."/>
            <person name="Kalush F."/>
            <person name="Karpen G.H."/>
            <person name="Ke Z."/>
            <person name="Kennison J.A."/>
            <person name="Ketchum K.A."/>
            <person name="Kimmel B.E."/>
            <person name="Kodira C.D."/>
            <person name="Kraft C."/>
            <person name="Kravitz S."/>
            <person name="Kulp D."/>
            <person name="Lai Z."/>
            <person name="Lasko P."/>
            <person name="Lei Y."/>
            <person name="Levitsky A.A."/>
            <person name="Li J."/>
            <person name="Li Z."/>
            <person name="Liang Y."/>
            <person name="Lin X."/>
            <person name="Liu X."/>
            <person name="Mattei B."/>
            <person name="McIntosh T.C."/>
            <person name="McLeod M.P."/>
            <person name="McPherson D."/>
            <person name="Merkulov G."/>
            <person name="Milshina N.V."/>
            <person name="Mobarry C."/>
            <person name="Morris J."/>
            <person name="Moshrefi A."/>
            <person name="Mount S.M."/>
            <person name="Moy M."/>
            <person name="Murphy B."/>
            <person name="Murphy L."/>
            <person name="Muzny D.M."/>
            <person name="Nelson D.L."/>
            <person name="Nelson D.R."/>
            <person name="Nelson K.A."/>
            <person name="Nixon K."/>
            <person name="Nusskern D.R."/>
            <person name="Pacleb J.M."/>
            <person name="Palazzolo M."/>
            <person name="Pittman G.S."/>
            <person name="Pan S."/>
            <person name="Pollard J."/>
            <person name="Puri V."/>
            <person name="Reese M.G."/>
            <person name="Reinert K."/>
            <person name="Remington K."/>
            <person name="Saunders R.D."/>
            <person name="Scheeler F."/>
            <person name="Shen H."/>
            <person name="Shue B.C."/>
            <person name="Siden-Kiamos I."/>
            <person name="Simpson M."/>
            <person name="Skupski M.P."/>
            <person name="Smith T."/>
            <person name="Spier E."/>
            <person name="Spradling A.C."/>
            <person name="Stapleton M."/>
            <person name="Strong R."/>
            <person name="Sun E."/>
            <person name="Svirskas R."/>
            <person name="Tector C."/>
            <person name="Turner R."/>
            <person name="Venter E."/>
            <person name="Wang A.H."/>
            <person name="Wang X."/>
            <person name="Wang Z.Y."/>
            <person name="Wassarman D.A."/>
            <person name="Weinstock G.M."/>
            <person name="Weissenbach J."/>
            <person name="Williams S.M."/>
            <person name="WoodageT"/>
            <person name="Worley K.C."/>
            <person name="Wu D."/>
            <person name="Yang S."/>
            <person name="Yao Q.A."/>
            <person name="Ye J."/>
            <person name="Yeh R.F."/>
            <person name="Zaveri J.S."/>
            <person name="Zhan M."/>
            <person name="Zhang G."/>
            <person name="Zhao Q."/>
            <person name="Zheng L."/>
            <person name="Zheng X.H."/>
            <person name="Zhong F.N."/>
            <person name="Zhong W."/>
            <person name="Zhou X."/>
            <person name="Zhu S."/>
            <person name="Zhu X."/>
            <person name="Smith H.O."/>
            <person name="Gibbs R.A."/>
            <person name="Myers E.W."/>
            <person name="Rubin G.M."/>
            <person name="Venter J.C."/>
        </authorList>
    </citation>
    <scope>NUCLEOTIDE SEQUENCE [LARGE SCALE GENOMIC DNA]</scope>
    <source>
        <strain evidence="8">Berkeley</strain>
    </source>
</reference>
<dbReference type="InterPro" id="IPR002223">
    <property type="entry name" value="Kunitz_BPTI"/>
</dbReference>
<proteinExistence type="evidence at transcript level"/>
<dbReference type="STRING" id="7227.FBpp0289524"/>
<dbReference type="VEuPathDB" id="VectorBase:FBgn0259951"/>